<reference evidence="7 8" key="1">
    <citation type="submission" date="2024-02" db="EMBL/GenBank/DDBJ databases">
        <authorList>
            <person name="Vignale AGUSTIN F."/>
            <person name="Sosa J E."/>
            <person name="Modenutti C."/>
        </authorList>
    </citation>
    <scope>NUCLEOTIDE SEQUENCE [LARGE SCALE GENOMIC DNA]</scope>
</reference>
<evidence type="ECO:0000313" key="7">
    <source>
        <dbReference type="EMBL" id="CAK9183118.1"/>
    </source>
</evidence>
<dbReference type="InterPro" id="IPR006447">
    <property type="entry name" value="Myb_dom_plants"/>
</dbReference>
<accession>A0ABC8UPX5</accession>
<dbReference type="InterPro" id="IPR046955">
    <property type="entry name" value="PHR1-like"/>
</dbReference>
<dbReference type="FunFam" id="1.10.10.60:FF:000002">
    <property type="entry name" value="Myb family transcription factor"/>
    <property type="match status" value="1"/>
</dbReference>
<feature type="compositionally biased region" description="Basic and acidic residues" evidence="5">
    <location>
        <begin position="325"/>
        <end position="334"/>
    </location>
</feature>
<dbReference type="EMBL" id="CAUOFW020008514">
    <property type="protein sequence ID" value="CAK9183118.1"/>
    <property type="molecule type" value="Genomic_DNA"/>
</dbReference>
<dbReference type="Gene3D" id="1.10.10.60">
    <property type="entry name" value="Homeodomain-like"/>
    <property type="match status" value="1"/>
</dbReference>
<comment type="subcellular location">
    <subcellularLocation>
        <location evidence="1">Nucleus</location>
    </subcellularLocation>
</comment>
<dbReference type="PANTHER" id="PTHR31314:SF168">
    <property type="entry name" value="MYB-LIKE HTH TRANSCRIPTIONAL REGULATOR FAMILY PROTEIN"/>
    <property type="match status" value="1"/>
</dbReference>
<evidence type="ECO:0000259" key="6">
    <source>
        <dbReference type="PROSITE" id="PS51294"/>
    </source>
</evidence>
<keyword evidence="8" id="KW-1185">Reference proteome</keyword>
<evidence type="ECO:0000256" key="2">
    <source>
        <dbReference type="ARBA" id="ARBA00023015"/>
    </source>
</evidence>
<organism evidence="7 8">
    <name type="scientific">Ilex paraguariensis</name>
    <name type="common">yerba mate</name>
    <dbReference type="NCBI Taxonomy" id="185542"/>
    <lineage>
        <taxon>Eukaryota</taxon>
        <taxon>Viridiplantae</taxon>
        <taxon>Streptophyta</taxon>
        <taxon>Embryophyta</taxon>
        <taxon>Tracheophyta</taxon>
        <taxon>Spermatophyta</taxon>
        <taxon>Magnoliopsida</taxon>
        <taxon>eudicotyledons</taxon>
        <taxon>Gunneridae</taxon>
        <taxon>Pentapetalae</taxon>
        <taxon>asterids</taxon>
        <taxon>campanulids</taxon>
        <taxon>Aquifoliales</taxon>
        <taxon>Aquifoliaceae</taxon>
        <taxon>Ilex</taxon>
    </lineage>
</organism>
<keyword evidence="3" id="KW-0804">Transcription</keyword>
<comment type="caution">
    <text evidence="7">The sequence shown here is derived from an EMBL/GenBank/DDBJ whole genome shotgun (WGS) entry which is preliminary data.</text>
</comment>
<keyword evidence="2" id="KW-0805">Transcription regulation</keyword>
<proteinExistence type="predicted"/>
<dbReference type="Pfam" id="PF00249">
    <property type="entry name" value="Myb_DNA-binding"/>
    <property type="match status" value="1"/>
</dbReference>
<dbReference type="PROSITE" id="PS51294">
    <property type="entry name" value="HTH_MYB"/>
    <property type="match status" value="1"/>
</dbReference>
<sequence>MCVFYYNSKSLYHIEKPKGRTKVYMKMEEDHGIECSKTCPFDQNEDEEESEDNTKVYKQKDGGSSSNSTVEENEKKPSVRPYVRSKMPRLRWTPDLHIRFIHAVERLGGQDRATPKLVLQLMSIKGLNISHVKSHLQMYRSKKIDDSGKVITDHRHVMEGGDQNIYNLSQLPMLQSFSQRHNSTMRYGHAFLSGHQNWMLSPYTRRSAIDKSSQEYVSAAERIYRSNYNHSGNRARHGSIFSELKDEFRSLYNHEPGRCQSRISTLEFNPLQQLHTEFREETSQINSSIPLDVNKSMGLQKRAMEKRKASDCELDLNLSLGFSSKNDESQRGLEDNEDDSNLSLSLYSPSSSKFSRSKEHGNAKNARRASTLDLTM</sequence>
<keyword evidence="4" id="KW-0539">Nucleus</keyword>
<dbReference type="InterPro" id="IPR001005">
    <property type="entry name" value="SANT/Myb"/>
</dbReference>
<evidence type="ECO:0000256" key="4">
    <source>
        <dbReference type="ARBA" id="ARBA00023242"/>
    </source>
</evidence>
<dbReference type="NCBIfam" id="TIGR01557">
    <property type="entry name" value="myb_SHAQKYF"/>
    <property type="match status" value="1"/>
</dbReference>
<feature type="compositionally biased region" description="Low complexity" evidence="5">
    <location>
        <begin position="341"/>
        <end position="354"/>
    </location>
</feature>
<feature type="domain" description="HTH myb-type" evidence="6">
    <location>
        <begin position="84"/>
        <end position="144"/>
    </location>
</feature>
<evidence type="ECO:0000256" key="1">
    <source>
        <dbReference type="ARBA" id="ARBA00004123"/>
    </source>
</evidence>
<dbReference type="InterPro" id="IPR009057">
    <property type="entry name" value="Homeodomain-like_sf"/>
</dbReference>
<feature type="region of interest" description="Disordered" evidence="5">
    <location>
        <begin position="325"/>
        <end position="376"/>
    </location>
</feature>
<dbReference type="AlphaFoldDB" id="A0ABC8UPX5"/>
<dbReference type="PANTHER" id="PTHR31314">
    <property type="entry name" value="MYB FAMILY TRANSCRIPTION FACTOR PHL7-LIKE"/>
    <property type="match status" value="1"/>
</dbReference>
<feature type="compositionally biased region" description="Basic and acidic residues" evidence="5">
    <location>
        <begin position="52"/>
        <end position="61"/>
    </location>
</feature>
<dbReference type="Proteomes" id="UP001642360">
    <property type="component" value="Unassembled WGS sequence"/>
</dbReference>
<feature type="region of interest" description="Disordered" evidence="5">
    <location>
        <begin position="35"/>
        <end position="82"/>
    </location>
</feature>
<name>A0ABC8UPX5_9AQUA</name>
<evidence type="ECO:0000313" key="8">
    <source>
        <dbReference type="Proteomes" id="UP001642360"/>
    </source>
</evidence>
<evidence type="ECO:0000256" key="5">
    <source>
        <dbReference type="SAM" id="MobiDB-lite"/>
    </source>
</evidence>
<dbReference type="SUPFAM" id="SSF46689">
    <property type="entry name" value="Homeodomain-like"/>
    <property type="match status" value="1"/>
</dbReference>
<protein>
    <recommendedName>
        <fullName evidence="6">HTH myb-type domain-containing protein</fullName>
    </recommendedName>
</protein>
<dbReference type="GO" id="GO:0005634">
    <property type="term" value="C:nucleus"/>
    <property type="evidence" value="ECO:0007669"/>
    <property type="project" value="UniProtKB-SubCell"/>
</dbReference>
<gene>
    <name evidence="7" type="ORF">ILEXP_LOCUS53358</name>
</gene>
<evidence type="ECO:0000256" key="3">
    <source>
        <dbReference type="ARBA" id="ARBA00023163"/>
    </source>
</evidence>
<dbReference type="InterPro" id="IPR017930">
    <property type="entry name" value="Myb_dom"/>
</dbReference>